<evidence type="ECO:0000313" key="3">
    <source>
        <dbReference type="Proteomes" id="UP000037751"/>
    </source>
</evidence>
<dbReference type="STRING" id="77020.A0A0M9VNP8"/>
<gene>
    <name evidence="2" type="ORF">Malapachy_2034</name>
</gene>
<dbReference type="EMBL" id="LGAV01000005">
    <property type="protein sequence ID" value="KOS13592.1"/>
    <property type="molecule type" value="Genomic_DNA"/>
</dbReference>
<dbReference type="OrthoDB" id="2285229at2759"/>
<dbReference type="GO" id="GO:0000175">
    <property type="term" value="F:3'-5'-RNA exonuclease activity"/>
    <property type="evidence" value="ECO:0007669"/>
    <property type="project" value="TreeGrafter"/>
</dbReference>
<dbReference type="InterPro" id="IPR050180">
    <property type="entry name" value="RNR_Ribonuclease"/>
</dbReference>
<keyword evidence="3" id="KW-1185">Reference proteome</keyword>
<dbReference type="InterPro" id="IPR012340">
    <property type="entry name" value="NA-bd_OB-fold"/>
</dbReference>
<dbReference type="InterPro" id="IPR001900">
    <property type="entry name" value="RNase_II/R"/>
</dbReference>
<accession>A0A0M9VNP8</accession>
<dbReference type="PANTHER" id="PTHR23355">
    <property type="entry name" value="RIBONUCLEASE"/>
    <property type="match status" value="1"/>
</dbReference>
<dbReference type="GeneID" id="28728404"/>
<dbReference type="AlphaFoldDB" id="A0A0M9VNP8"/>
<protein>
    <recommendedName>
        <fullName evidence="1">RNB domain-containing protein</fullName>
    </recommendedName>
</protein>
<dbReference type="Pfam" id="PF00773">
    <property type="entry name" value="RNB"/>
    <property type="match status" value="1"/>
</dbReference>
<comment type="caution">
    <text evidence="2">The sequence shown here is derived from an EMBL/GenBank/DDBJ whole genome shotgun (WGS) entry which is preliminary data.</text>
</comment>
<dbReference type="Proteomes" id="UP000037751">
    <property type="component" value="Unassembled WGS sequence"/>
</dbReference>
<dbReference type="PANTHER" id="PTHR23355:SF65">
    <property type="entry name" value="EXORIBONUCLEASE CYT-4, PUTATIVE (AFU_ORTHOLOGUE AFUA_7G01550)-RELATED"/>
    <property type="match status" value="1"/>
</dbReference>
<organism evidence="2 3">
    <name type="scientific">Malassezia pachydermatis</name>
    <dbReference type="NCBI Taxonomy" id="77020"/>
    <lineage>
        <taxon>Eukaryota</taxon>
        <taxon>Fungi</taxon>
        <taxon>Dikarya</taxon>
        <taxon>Basidiomycota</taxon>
        <taxon>Ustilaginomycotina</taxon>
        <taxon>Malasseziomycetes</taxon>
        <taxon>Malasseziales</taxon>
        <taxon>Malasseziaceae</taxon>
        <taxon>Malassezia</taxon>
    </lineage>
</organism>
<sequence length="553" mass="63021">MSSVKYAFSEEMILHQTEILPGDFVEARKSNKTFLGVILPIPEDKEISGAGQGSTLVMVLATGELEQIRTTDIMLHLPQFVELKEAERAGPLKWDYVLAAGSRNTSTSFTTDDELVDAEGTLVHEEEPFDRNRFVTRANICRKIRDMQRETDREIRRLFPAFRNVFLQDANKFEEEPNVVADKHVQEVQARAEKLLKSGLVSTYSVVQILEMYLSKSLNPVKINASTFFAAHTLLMGHPSKFLADSISHRKSQLFTYRSEAEQKVLENVTKWIQLLSSENSDKSTRDAAAIIDGFCERARHILKWDAKRQAVGELPKKDDPVLNPDGKTLFQWTETDRDIIEFLKISLGNRRELQDNITGSIAMSIIKRVGVNVCLSPILHTDSHGKLQIDDNESKDGIAKLETTVTEAGFDLQHAQMFNFLIRIGALTPWENPNALDTQLKNLHKNDEYTEQEYSELKEEKEPRTDFGQLPVYVIDAESSFELDDGVSIETTSDPTHCWVHVHIADPTAWIPHDHELAKWAEHKYTSIYFPEAMWPMLPPEITNKAHERDDF</sequence>
<name>A0A0M9VNP8_9BASI</name>
<dbReference type="VEuPathDB" id="FungiDB:Malapachy_2034"/>
<dbReference type="GO" id="GO:0006402">
    <property type="term" value="P:mRNA catabolic process"/>
    <property type="evidence" value="ECO:0007669"/>
    <property type="project" value="TreeGrafter"/>
</dbReference>
<evidence type="ECO:0000259" key="1">
    <source>
        <dbReference type="Pfam" id="PF00773"/>
    </source>
</evidence>
<evidence type="ECO:0000313" key="2">
    <source>
        <dbReference type="EMBL" id="KOS13592.1"/>
    </source>
</evidence>
<dbReference type="RefSeq" id="XP_017991224.1">
    <property type="nucleotide sequence ID" value="XM_018136529.1"/>
</dbReference>
<dbReference type="GO" id="GO:0000932">
    <property type="term" value="C:P-body"/>
    <property type="evidence" value="ECO:0007669"/>
    <property type="project" value="TreeGrafter"/>
</dbReference>
<proteinExistence type="predicted"/>
<feature type="domain" description="RNB" evidence="1">
    <location>
        <begin position="465"/>
        <end position="546"/>
    </location>
</feature>
<dbReference type="GO" id="GO:0003723">
    <property type="term" value="F:RNA binding"/>
    <property type="evidence" value="ECO:0007669"/>
    <property type="project" value="InterPro"/>
</dbReference>
<reference evidence="2 3" key="1">
    <citation type="submission" date="2015-07" db="EMBL/GenBank/DDBJ databases">
        <title>Draft Genome Sequence of Malassezia furfur CBS1878 and Malassezia pachydermatis CBS1879.</title>
        <authorList>
            <person name="Triana S."/>
            <person name="Ohm R."/>
            <person name="Gonzalez A."/>
            <person name="DeCock H."/>
            <person name="Restrepo S."/>
            <person name="Celis A."/>
        </authorList>
    </citation>
    <scope>NUCLEOTIDE SEQUENCE [LARGE SCALE GENOMIC DNA]</scope>
    <source>
        <strain evidence="2 3">CBS 1879</strain>
    </source>
</reference>
<dbReference type="SUPFAM" id="SSF50249">
    <property type="entry name" value="Nucleic acid-binding proteins"/>
    <property type="match status" value="1"/>
</dbReference>